<dbReference type="OrthoDB" id="10011303at2759"/>
<evidence type="ECO:0000256" key="1">
    <source>
        <dbReference type="PROSITE-ProRule" id="PRU00122"/>
    </source>
</evidence>
<accession>A0A913ZX33</accession>
<feature type="domain" description="Laminin G" evidence="2">
    <location>
        <begin position="444"/>
        <end position="534"/>
    </location>
</feature>
<dbReference type="PANTHER" id="PTHR15036">
    <property type="entry name" value="PIKACHURIN-LIKE PROTEIN"/>
    <property type="match status" value="1"/>
</dbReference>
<feature type="domain" description="Laminin G" evidence="2">
    <location>
        <begin position="30"/>
        <end position="204"/>
    </location>
</feature>
<dbReference type="GeneID" id="119728076"/>
<organism evidence="3 4">
    <name type="scientific">Patiria miniata</name>
    <name type="common">Bat star</name>
    <name type="synonym">Asterina miniata</name>
    <dbReference type="NCBI Taxonomy" id="46514"/>
    <lineage>
        <taxon>Eukaryota</taxon>
        <taxon>Metazoa</taxon>
        <taxon>Echinodermata</taxon>
        <taxon>Eleutherozoa</taxon>
        <taxon>Asterozoa</taxon>
        <taxon>Asteroidea</taxon>
        <taxon>Valvatacea</taxon>
        <taxon>Valvatida</taxon>
        <taxon>Asterinidae</taxon>
        <taxon>Patiria</taxon>
    </lineage>
</organism>
<dbReference type="GO" id="GO:0016020">
    <property type="term" value="C:membrane"/>
    <property type="evidence" value="ECO:0007669"/>
    <property type="project" value="UniProtKB-SubCell"/>
</dbReference>
<dbReference type="EnsemblMetazoa" id="XM_038200151.1">
    <property type="protein sequence ID" value="XP_038056079.1"/>
    <property type="gene ID" value="LOC119728076"/>
</dbReference>
<feature type="domain" description="Laminin G" evidence="2">
    <location>
        <begin position="211"/>
        <end position="384"/>
    </location>
</feature>
<dbReference type="InterPro" id="IPR013320">
    <property type="entry name" value="ConA-like_dom_sf"/>
</dbReference>
<dbReference type="InterPro" id="IPR001791">
    <property type="entry name" value="Laminin_G"/>
</dbReference>
<comment type="caution">
    <text evidence="1">Lacks conserved residue(s) required for the propagation of feature annotation.</text>
</comment>
<dbReference type="SUPFAM" id="SSF49899">
    <property type="entry name" value="Concanavalin A-like lectins/glucanases"/>
    <property type="match status" value="3"/>
</dbReference>
<dbReference type="RefSeq" id="XP_038056079.1">
    <property type="nucleotide sequence ID" value="XM_038200151.1"/>
</dbReference>
<dbReference type="Pfam" id="PF02210">
    <property type="entry name" value="Laminin_G_2"/>
    <property type="match status" value="2"/>
</dbReference>
<proteinExistence type="predicted"/>
<dbReference type="SMART" id="SM00282">
    <property type="entry name" value="LamG"/>
    <property type="match status" value="2"/>
</dbReference>
<keyword evidence="4" id="KW-1185">Reference proteome</keyword>
<reference evidence="3" key="1">
    <citation type="submission" date="2022-11" db="UniProtKB">
        <authorList>
            <consortium name="EnsemblMetazoa"/>
        </authorList>
    </citation>
    <scope>IDENTIFICATION</scope>
</reference>
<dbReference type="AlphaFoldDB" id="A0A913ZX33"/>
<evidence type="ECO:0000259" key="2">
    <source>
        <dbReference type="PROSITE" id="PS50025"/>
    </source>
</evidence>
<dbReference type="Pfam" id="PF00054">
    <property type="entry name" value="Laminin_G_1"/>
    <property type="match status" value="1"/>
</dbReference>
<dbReference type="InterPro" id="IPR050372">
    <property type="entry name" value="Neurexin-related_CASP"/>
</dbReference>
<name>A0A913ZX33_PATMI</name>
<dbReference type="Gene3D" id="2.60.120.200">
    <property type="match status" value="3"/>
</dbReference>
<evidence type="ECO:0000313" key="3">
    <source>
        <dbReference type="EnsemblMetazoa" id="XP_038056079.1"/>
    </source>
</evidence>
<sequence length="534" mass="57938">MSLWNFADAINAYDGISRSDTISVPVDPDTDGVLFDGSGYIALEKEAFNARFTSMNIAFKTHAANGLLFFIGDQGKYFTVELKGGRLQFDYDLGTGPLTLITDLQYNNGEQTMVQATLRGNAGSLRVTPSSNVVEAKSGESPGDGSELAAGEYFYVGGLAAIPDDLFPSVTRDGFRGCLTELSFGGQQINPLKNKMSFGIYPNCGTQRVGLVSFNGPFGGYVSRTPIDIKGDISIIFRFRTLEPDGVMVYASNADKTQFVAAMIVSGAVCIVADGKHDSIEVVSNQNSYNDGDWHTVIITKNNRKLTVVVDDSDSNFARFQKSALRTDGYFLVGGFPQPRFVEAAILPTTDNFIGCLSDLTVGFETVNFNDQILSDNNANVNVCPISLDHPTIPSSYTMGPHPGPVAPTIAPVPAKTMPGPVEGACKLPRVASAGEQLPEDEGADQYGITSYSRKEYPVLDDSFKRNMVMRVELKTLARNGLIMFTSDTRNIDFTAVYLRDGKVVFGWDYGSIPLLIESPESVNDGNWHTVRFA</sequence>
<evidence type="ECO:0000313" key="4">
    <source>
        <dbReference type="Proteomes" id="UP000887568"/>
    </source>
</evidence>
<dbReference type="PANTHER" id="PTHR15036:SF67">
    <property type="entry name" value="LAMININ SUBUNIT ALPHA-LIKE PROTEIN"/>
    <property type="match status" value="1"/>
</dbReference>
<dbReference type="PROSITE" id="PS50025">
    <property type="entry name" value="LAM_G_DOMAIN"/>
    <property type="match status" value="3"/>
</dbReference>
<dbReference type="OMA" id="NDAQWHE"/>
<dbReference type="Proteomes" id="UP000887568">
    <property type="component" value="Unplaced"/>
</dbReference>
<dbReference type="CDD" id="cd00110">
    <property type="entry name" value="LamG"/>
    <property type="match status" value="3"/>
</dbReference>
<protein>
    <recommendedName>
        <fullName evidence="2">Laminin G domain-containing protein</fullName>
    </recommendedName>
</protein>